<name>A0A5A7P0W4_STRAF</name>
<evidence type="ECO:0000313" key="2">
    <source>
        <dbReference type="Proteomes" id="UP000325081"/>
    </source>
</evidence>
<dbReference type="Proteomes" id="UP000325081">
    <property type="component" value="Unassembled WGS sequence"/>
</dbReference>
<evidence type="ECO:0000313" key="1">
    <source>
        <dbReference type="EMBL" id="GER26214.1"/>
    </source>
</evidence>
<sequence length="104" mass="12050">MPPVISMPCNRIVLSYPSCPKVAEARASLSVWTELEPVDMSEKPVFPKIAHPNKILEIICRGQDRECRTQKPFDQESRFPIEWDHFLEDYTQAHGHQLETHHLA</sequence>
<proteinExistence type="predicted"/>
<keyword evidence="2" id="KW-1185">Reference proteome</keyword>
<comment type="caution">
    <text evidence="1">The sequence shown here is derived from an EMBL/GenBank/DDBJ whole genome shotgun (WGS) entry which is preliminary data.</text>
</comment>
<protein>
    <submittedName>
        <fullName evidence="1">Mitochondrial glycoprotein family protein</fullName>
    </submittedName>
</protein>
<accession>A0A5A7P0W4</accession>
<reference evidence="2" key="1">
    <citation type="journal article" date="2019" name="Curr. Biol.">
        <title>Genome Sequence of Striga asiatica Provides Insight into the Evolution of Plant Parasitism.</title>
        <authorList>
            <person name="Yoshida S."/>
            <person name="Kim S."/>
            <person name="Wafula E.K."/>
            <person name="Tanskanen J."/>
            <person name="Kim Y.M."/>
            <person name="Honaas L."/>
            <person name="Yang Z."/>
            <person name="Spallek T."/>
            <person name="Conn C.E."/>
            <person name="Ichihashi Y."/>
            <person name="Cheong K."/>
            <person name="Cui S."/>
            <person name="Der J.P."/>
            <person name="Gundlach H."/>
            <person name="Jiao Y."/>
            <person name="Hori C."/>
            <person name="Ishida J.K."/>
            <person name="Kasahara H."/>
            <person name="Kiba T."/>
            <person name="Kim M.S."/>
            <person name="Koo N."/>
            <person name="Laohavisit A."/>
            <person name="Lee Y.H."/>
            <person name="Lumba S."/>
            <person name="McCourt P."/>
            <person name="Mortimer J.C."/>
            <person name="Mutuku J.M."/>
            <person name="Nomura T."/>
            <person name="Sasaki-Sekimoto Y."/>
            <person name="Seto Y."/>
            <person name="Wang Y."/>
            <person name="Wakatake T."/>
            <person name="Sakakibara H."/>
            <person name="Demura T."/>
            <person name="Yamaguchi S."/>
            <person name="Yoneyama K."/>
            <person name="Manabe R.I."/>
            <person name="Nelson D.C."/>
            <person name="Schulman A.H."/>
            <person name="Timko M.P."/>
            <person name="dePamphilis C.W."/>
            <person name="Choi D."/>
            <person name="Shirasu K."/>
        </authorList>
    </citation>
    <scope>NUCLEOTIDE SEQUENCE [LARGE SCALE GENOMIC DNA]</scope>
    <source>
        <strain evidence="2">cv. UVA1</strain>
    </source>
</reference>
<gene>
    <name evidence="1" type="ORF">STAS_01853</name>
</gene>
<dbReference type="AlphaFoldDB" id="A0A5A7P0W4"/>
<dbReference type="EMBL" id="BKCP01000891">
    <property type="protein sequence ID" value="GER26214.1"/>
    <property type="molecule type" value="Genomic_DNA"/>
</dbReference>
<organism evidence="1 2">
    <name type="scientific">Striga asiatica</name>
    <name type="common">Asiatic witchweed</name>
    <name type="synonym">Buchnera asiatica</name>
    <dbReference type="NCBI Taxonomy" id="4170"/>
    <lineage>
        <taxon>Eukaryota</taxon>
        <taxon>Viridiplantae</taxon>
        <taxon>Streptophyta</taxon>
        <taxon>Embryophyta</taxon>
        <taxon>Tracheophyta</taxon>
        <taxon>Spermatophyta</taxon>
        <taxon>Magnoliopsida</taxon>
        <taxon>eudicotyledons</taxon>
        <taxon>Gunneridae</taxon>
        <taxon>Pentapetalae</taxon>
        <taxon>asterids</taxon>
        <taxon>lamiids</taxon>
        <taxon>Lamiales</taxon>
        <taxon>Orobanchaceae</taxon>
        <taxon>Buchnereae</taxon>
        <taxon>Striga</taxon>
    </lineage>
</organism>